<evidence type="ECO:0000256" key="4">
    <source>
        <dbReference type="ARBA" id="ARBA00023180"/>
    </source>
</evidence>
<sequence>MYVQHCVCVLFWLCVCAVVTLLSGVLSSDGTVLTVPSGENRAERDPPSPPEVRCWSPSYPFKALCSWPEPPQTQLPIQYIATYSMKGGEIQQCHPYPTSMHPLPSPESSLPGVNGSSPGARWLCVLKGLKLYTSYKLNITGVNHMGSASHLQAFTVEDIVKPDPPVNVTVQVIPGKLRLLVKWAPPPSWSDRTLFPLKYQVRYHWDNKGTPHEITVSADSYCVCATLSFSPFLTLSPPPPPPPPLNLSVSLCLCSWIRLRTPRKFYQGCLLRGLI</sequence>
<evidence type="ECO:0000259" key="6">
    <source>
        <dbReference type="Pfam" id="PF24031"/>
    </source>
</evidence>
<evidence type="ECO:0000256" key="3">
    <source>
        <dbReference type="ARBA" id="ARBA00022737"/>
    </source>
</evidence>
<dbReference type="InterPro" id="IPR003530">
    <property type="entry name" value="Hematopoietin_rcpt_L_F3_CS"/>
</dbReference>
<dbReference type="InterPro" id="IPR013783">
    <property type="entry name" value="Ig-like_fold"/>
</dbReference>
<dbReference type="Ensembl" id="ENSOKIT00005045807.1">
    <property type="protein sequence ID" value="ENSOKIP00005043472.1"/>
    <property type="gene ID" value="ENSOKIG00005018328.1"/>
</dbReference>
<dbReference type="GeneTree" id="ENSGT00940000160050"/>
<keyword evidence="4" id="KW-0325">Glycoprotein</keyword>
<accession>A0A8C7GLV7</accession>
<dbReference type="PANTHER" id="PTHR48483">
    <property type="entry name" value="INTERLEUKIN-27 SUBUNIT BETA"/>
    <property type="match status" value="1"/>
</dbReference>
<dbReference type="InterPro" id="IPR036116">
    <property type="entry name" value="FN3_sf"/>
</dbReference>
<dbReference type="GO" id="GO:0004896">
    <property type="term" value="F:cytokine receptor activity"/>
    <property type="evidence" value="ECO:0007669"/>
    <property type="project" value="InterPro"/>
</dbReference>
<comment type="similarity">
    <text evidence="1">Belongs to the type I cytokine receptor family. Type 3 subfamily.</text>
</comment>
<keyword evidence="8" id="KW-1185">Reference proteome</keyword>
<dbReference type="AlphaFoldDB" id="A0A8C7GLV7"/>
<evidence type="ECO:0000313" key="8">
    <source>
        <dbReference type="Proteomes" id="UP000694557"/>
    </source>
</evidence>
<organism evidence="7 8">
    <name type="scientific">Oncorhynchus kisutch</name>
    <name type="common">Coho salmon</name>
    <name type="synonym">Salmo kisutch</name>
    <dbReference type="NCBI Taxonomy" id="8019"/>
    <lineage>
        <taxon>Eukaryota</taxon>
        <taxon>Metazoa</taxon>
        <taxon>Chordata</taxon>
        <taxon>Craniata</taxon>
        <taxon>Vertebrata</taxon>
        <taxon>Euteleostomi</taxon>
        <taxon>Actinopterygii</taxon>
        <taxon>Neopterygii</taxon>
        <taxon>Teleostei</taxon>
        <taxon>Protacanthopterygii</taxon>
        <taxon>Salmoniformes</taxon>
        <taxon>Salmonidae</taxon>
        <taxon>Salmoninae</taxon>
        <taxon>Oncorhynchus</taxon>
    </lineage>
</organism>
<dbReference type="Proteomes" id="UP000694557">
    <property type="component" value="Unassembled WGS sequence"/>
</dbReference>
<dbReference type="PANTHER" id="PTHR48483:SF2">
    <property type="entry name" value="INTERLEUKIN-27 SUBUNIT BETA"/>
    <property type="match status" value="1"/>
</dbReference>
<dbReference type="SUPFAM" id="SSF49265">
    <property type="entry name" value="Fibronectin type III"/>
    <property type="match status" value="2"/>
</dbReference>
<keyword evidence="2 5" id="KW-0732">Signal</keyword>
<dbReference type="CDD" id="cd00063">
    <property type="entry name" value="FN3"/>
    <property type="match status" value="1"/>
</dbReference>
<dbReference type="InterPro" id="IPR056621">
    <property type="entry name" value="FN3_IL27B_N"/>
</dbReference>
<evidence type="ECO:0000256" key="5">
    <source>
        <dbReference type="SAM" id="SignalP"/>
    </source>
</evidence>
<proteinExistence type="inferred from homology"/>
<dbReference type="Gene3D" id="2.60.40.10">
    <property type="entry name" value="Immunoglobulins"/>
    <property type="match status" value="2"/>
</dbReference>
<dbReference type="PROSITE" id="PS01354">
    <property type="entry name" value="HEMATOPO_REC_L_F3"/>
    <property type="match status" value="1"/>
</dbReference>
<gene>
    <name evidence="7" type="primary">LOC109879743</name>
</gene>
<evidence type="ECO:0000313" key="7">
    <source>
        <dbReference type="Ensembl" id="ENSOKIP00005043472.1"/>
    </source>
</evidence>
<evidence type="ECO:0000256" key="1">
    <source>
        <dbReference type="ARBA" id="ARBA00010890"/>
    </source>
</evidence>
<dbReference type="GO" id="GO:0016020">
    <property type="term" value="C:membrane"/>
    <property type="evidence" value="ECO:0007669"/>
    <property type="project" value="InterPro"/>
</dbReference>
<feature type="signal peptide" evidence="5">
    <location>
        <begin position="1"/>
        <end position="27"/>
    </location>
</feature>
<protein>
    <submittedName>
        <fullName evidence="7">Epstein-Barr virus induced 3</fullName>
    </submittedName>
</protein>
<dbReference type="InterPro" id="IPR003961">
    <property type="entry name" value="FN3_dom"/>
</dbReference>
<dbReference type="InterPro" id="IPR053073">
    <property type="entry name" value="IL11/IL27_subunit_beta"/>
</dbReference>
<feature type="chain" id="PRO_5034408526" evidence="5">
    <location>
        <begin position="28"/>
        <end position="275"/>
    </location>
</feature>
<dbReference type="Pfam" id="PF24031">
    <property type="entry name" value="FN3_IL27B_N"/>
    <property type="match status" value="1"/>
</dbReference>
<reference evidence="7" key="1">
    <citation type="submission" date="2025-08" db="UniProtKB">
        <authorList>
            <consortium name="Ensembl"/>
        </authorList>
    </citation>
    <scope>IDENTIFICATION</scope>
</reference>
<name>A0A8C7GLV7_ONCKI</name>
<keyword evidence="3" id="KW-0677">Repeat</keyword>
<evidence type="ECO:0000256" key="2">
    <source>
        <dbReference type="ARBA" id="ARBA00022729"/>
    </source>
</evidence>
<reference evidence="7" key="2">
    <citation type="submission" date="2025-09" db="UniProtKB">
        <authorList>
            <consortium name="Ensembl"/>
        </authorList>
    </citation>
    <scope>IDENTIFICATION</scope>
</reference>
<feature type="domain" description="IL27B N-terminal Fn3" evidence="6">
    <location>
        <begin position="50"/>
        <end position="154"/>
    </location>
</feature>